<evidence type="ECO:0000256" key="2">
    <source>
        <dbReference type="ARBA" id="ARBA00010488"/>
    </source>
</evidence>
<comment type="similarity">
    <text evidence="2">Belongs to the CDP-glycerol glycerophosphotransferase family.</text>
</comment>
<keyword evidence="4 8" id="KW-0808">Transferase</keyword>
<dbReference type="Gene3D" id="3.40.50.11820">
    <property type="match status" value="1"/>
</dbReference>
<dbReference type="GO" id="GO:0019350">
    <property type="term" value="P:teichoic acid biosynthetic process"/>
    <property type="evidence" value="ECO:0007669"/>
    <property type="project" value="UniProtKB-KW"/>
</dbReference>
<dbReference type="SUPFAM" id="SSF53756">
    <property type="entry name" value="UDP-Glycosyltransferase/glycogen phosphorylase"/>
    <property type="match status" value="1"/>
</dbReference>
<evidence type="ECO:0000256" key="4">
    <source>
        <dbReference type="ARBA" id="ARBA00022679"/>
    </source>
</evidence>
<dbReference type="SUPFAM" id="SSF53448">
    <property type="entry name" value="Nucleotide-diphospho-sugar transferases"/>
    <property type="match status" value="1"/>
</dbReference>
<dbReference type="CDD" id="cd00761">
    <property type="entry name" value="Glyco_tranf_GTA_type"/>
    <property type="match status" value="1"/>
</dbReference>
<dbReference type="InterPro" id="IPR001173">
    <property type="entry name" value="Glyco_trans_2-like"/>
</dbReference>
<evidence type="ECO:0000256" key="1">
    <source>
        <dbReference type="ARBA" id="ARBA00004202"/>
    </source>
</evidence>
<dbReference type="EMBL" id="BONF01000020">
    <property type="protein sequence ID" value="GIF82516.1"/>
    <property type="molecule type" value="Genomic_DNA"/>
</dbReference>
<organism evidence="8 9">
    <name type="scientific">Catellatospora bangladeshensis</name>
    <dbReference type="NCBI Taxonomy" id="310355"/>
    <lineage>
        <taxon>Bacteria</taxon>
        <taxon>Bacillati</taxon>
        <taxon>Actinomycetota</taxon>
        <taxon>Actinomycetes</taxon>
        <taxon>Micromonosporales</taxon>
        <taxon>Micromonosporaceae</taxon>
        <taxon>Catellatospora</taxon>
    </lineage>
</organism>
<dbReference type="PANTHER" id="PTHR37316">
    <property type="entry name" value="TEICHOIC ACID GLYCEROL-PHOSPHATE PRIMASE"/>
    <property type="match status" value="1"/>
</dbReference>
<dbReference type="InterPro" id="IPR007554">
    <property type="entry name" value="Glycerophosphate_synth"/>
</dbReference>
<protein>
    <submittedName>
        <fullName evidence="8">Glycosyl transferase</fullName>
    </submittedName>
</protein>
<proteinExistence type="inferred from homology"/>
<dbReference type="Proteomes" id="UP000601223">
    <property type="component" value="Unassembled WGS sequence"/>
</dbReference>
<reference evidence="8 9" key="1">
    <citation type="submission" date="2021-01" db="EMBL/GenBank/DDBJ databases">
        <title>Whole genome shotgun sequence of Catellatospora bangladeshensis NBRC 107357.</title>
        <authorList>
            <person name="Komaki H."/>
            <person name="Tamura T."/>
        </authorList>
    </citation>
    <scope>NUCLEOTIDE SEQUENCE [LARGE SCALE GENOMIC DNA]</scope>
    <source>
        <strain evidence="8 9">NBRC 107357</strain>
    </source>
</reference>
<keyword evidence="9" id="KW-1185">Reference proteome</keyword>
<name>A0A8J3JKX5_9ACTN</name>
<gene>
    <name evidence="8" type="ORF">Cba03nite_38650</name>
</gene>
<dbReference type="Pfam" id="PF00535">
    <property type="entry name" value="Glycos_transf_2"/>
    <property type="match status" value="1"/>
</dbReference>
<dbReference type="InterPro" id="IPR029044">
    <property type="entry name" value="Nucleotide-diphossugar_trans"/>
</dbReference>
<evidence type="ECO:0000313" key="8">
    <source>
        <dbReference type="EMBL" id="GIF82516.1"/>
    </source>
</evidence>
<dbReference type="InterPro" id="IPR043148">
    <property type="entry name" value="TagF_C"/>
</dbReference>
<keyword evidence="3" id="KW-1003">Cell membrane</keyword>
<dbReference type="AlphaFoldDB" id="A0A8J3JKX5"/>
<dbReference type="InterPro" id="IPR051612">
    <property type="entry name" value="Teichoic_Acid_Biosynth"/>
</dbReference>
<comment type="caution">
    <text evidence="8">The sequence shown here is derived from an EMBL/GenBank/DDBJ whole genome shotgun (WGS) entry which is preliminary data.</text>
</comment>
<dbReference type="Gene3D" id="3.90.550.10">
    <property type="entry name" value="Spore Coat Polysaccharide Biosynthesis Protein SpsA, Chain A"/>
    <property type="match status" value="1"/>
</dbReference>
<evidence type="ECO:0000313" key="9">
    <source>
        <dbReference type="Proteomes" id="UP000601223"/>
    </source>
</evidence>
<keyword evidence="6" id="KW-0472">Membrane</keyword>
<dbReference type="FunFam" id="3.90.550.10:FF:000196">
    <property type="entry name" value="Glycosyl transferase"/>
    <property type="match status" value="1"/>
</dbReference>
<comment type="subcellular location">
    <subcellularLocation>
        <location evidence="1">Cell membrane</location>
        <topology evidence="1">Peripheral membrane protein</topology>
    </subcellularLocation>
</comment>
<dbReference type="RefSeq" id="WP_203747814.1">
    <property type="nucleotide sequence ID" value="NZ_BONF01000020.1"/>
</dbReference>
<dbReference type="Pfam" id="PF04464">
    <property type="entry name" value="Glyphos_transf"/>
    <property type="match status" value="1"/>
</dbReference>
<dbReference type="GO" id="GO:0047355">
    <property type="term" value="F:CDP-glycerol glycerophosphotransferase activity"/>
    <property type="evidence" value="ECO:0007669"/>
    <property type="project" value="InterPro"/>
</dbReference>
<dbReference type="PANTHER" id="PTHR37316:SF3">
    <property type="entry name" value="TEICHOIC ACID GLYCEROL-PHOSPHATE TRANSFERASE"/>
    <property type="match status" value="1"/>
</dbReference>
<sequence length="724" mass="82523">MTLLSVVLPAYRVQGYLRQCLDSILDQGFDDVEVIAVDDRSPDHCGEILDEYAARDPRVTVLHLPENVGLGHARNAGLERATGEYVWFVDSDDALKPGSLAAIAARLRVDQPDVLIVDFERLWPVGKGRRSGMRRQLARQPGPDGVDITARPVLIKTIHTVWNKIVRRNLLVKLDLRFGTGWYEDVSWTYPLMAAAERICVLERNCYSYRQRRVGAITRTQDARHFELFDHWERAWQLIDGLGPRADEVRPLIFERMIWHCMTVVGNDHRLPRRLRRRCFLRIADMFDRYLPPGGYAEPPGKDGLRYRLVARRAWAPYWLMRSLTRLGRRTAATARTVRAAVPKVAGRLRKGPSGLLGRAYYELQRLLPVDDKLALYAAYWYRGVSCNPAAVYHEARRLAPDVRGVWLVRRESADRITDGTPVLHDGSRAAFRALARARYLVNNVNFPNYVRKRRGQVYLQTHHGTPIKTMGLDQQYHPAGAGMDFEAMLRRCDAWDYSVSANAFSTEMWERSYPCRFEALETGYPRNDRLARADAADAAAARAALGIAPDRVVALYVPTFRPEPMTLPAFDPRAVADALGPHGLVLVRGHYLTDDRFPGGDQVRDVYDHPVVEDLYLAADVLISDYSSAVFDFAVLDRPIVLYTPDWDEYRRNRGVVFDVVAQPPGPVVRDLGELVTLLREGRQGEDAELRRAFRERFCAWEDGHAAERVVRRVFLGERANTR</sequence>
<evidence type="ECO:0000256" key="5">
    <source>
        <dbReference type="ARBA" id="ARBA00022944"/>
    </source>
</evidence>
<feature type="domain" description="Glycosyltransferase 2-like" evidence="7">
    <location>
        <begin position="5"/>
        <end position="119"/>
    </location>
</feature>
<dbReference type="InterPro" id="IPR043149">
    <property type="entry name" value="TagF_N"/>
</dbReference>
<accession>A0A8J3JKX5</accession>
<dbReference type="Gene3D" id="3.40.50.12580">
    <property type="match status" value="1"/>
</dbReference>
<evidence type="ECO:0000256" key="6">
    <source>
        <dbReference type="ARBA" id="ARBA00023136"/>
    </source>
</evidence>
<dbReference type="GO" id="GO:0005886">
    <property type="term" value="C:plasma membrane"/>
    <property type="evidence" value="ECO:0007669"/>
    <property type="project" value="UniProtKB-SubCell"/>
</dbReference>
<keyword evidence="5" id="KW-0777">Teichoic acid biosynthesis</keyword>
<evidence type="ECO:0000256" key="3">
    <source>
        <dbReference type="ARBA" id="ARBA00022475"/>
    </source>
</evidence>
<evidence type="ECO:0000259" key="7">
    <source>
        <dbReference type="Pfam" id="PF00535"/>
    </source>
</evidence>